<protein>
    <submittedName>
        <fullName evidence="1">Uncharacterized protein</fullName>
    </submittedName>
</protein>
<comment type="caution">
    <text evidence="1">The sequence shown here is derived from an EMBL/GenBank/DDBJ whole genome shotgun (WGS) entry which is preliminary data.</text>
</comment>
<accession>A0A0F9A8I6</accession>
<dbReference type="EMBL" id="LAZR01047320">
    <property type="protein sequence ID" value="KKK94485.1"/>
    <property type="molecule type" value="Genomic_DNA"/>
</dbReference>
<dbReference type="AlphaFoldDB" id="A0A0F9A8I6"/>
<name>A0A0F9A8I6_9ZZZZ</name>
<reference evidence="1" key="1">
    <citation type="journal article" date="2015" name="Nature">
        <title>Complex archaea that bridge the gap between prokaryotes and eukaryotes.</title>
        <authorList>
            <person name="Spang A."/>
            <person name="Saw J.H."/>
            <person name="Jorgensen S.L."/>
            <person name="Zaremba-Niedzwiedzka K."/>
            <person name="Martijn J."/>
            <person name="Lind A.E."/>
            <person name="van Eijk R."/>
            <person name="Schleper C."/>
            <person name="Guy L."/>
            <person name="Ettema T.J."/>
        </authorList>
    </citation>
    <scope>NUCLEOTIDE SEQUENCE</scope>
</reference>
<sequence>MRMYLLQDSKIDDVPFGVMVLLNEKEFVNKSHIWTKNTMAQPQLYRFKIRLSQRYKDIERYKVLETELENIAVQLFQSTLFNTGKSGRPLKESFVIHESHKLSQKFASKADSIGILYYKD</sequence>
<evidence type="ECO:0000313" key="1">
    <source>
        <dbReference type="EMBL" id="KKK94485.1"/>
    </source>
</evidence>
<organism evidence="1">
    <name type="scientific">marine sediment metagenome</name>
    <dbReference type="NCBI Taxonomy" id="412755"/>
    <lineage>
        <taxon>unclassified sequences</taxon>
        <taxon>metagenomes</taxon>
        <taxon>ecological metagenomes</taxon>
    </lineage>
</organism>
<gene>
    <name evidence="1" type="ORF">LCGC14_2682390</name>
</gene>
<proteinExistence type="predicted"/>